<reference evidence="7" key="1">
    <citation type="journal article" date="2010" name="Genome Biol.">
        <title>Genome sequence of the necrotrophic plant pathogen Pythium ultimum reveals original pathogenicity mechanisms and effector repertoire.</title>
        <authorList>
            <person name="Levesque C.A."/>
            <person name="Brouwer H."/>
            <person name="Cano L."/>
            <person name="Hamilton J.P."/>
            <person name="Holt C."/>
            <person name="Huitema E."/>
            <person name="Raffaele S."/>
            <person name="Robideau G.P."/>
            <person name="Thines M."/>
            <person name="Win J."/>
            <person name="Zerillo M.M."/>
            <person name="Beakes G.W."/>
            <person name="Boore J.L."/>
            <person name="Busam D."/>
            <person name="Dumas B."/>
            <person name="Ferriera S."/>
            <person name="Fuerstenberg S.I."/>
            <person name="Gachon C.M."/>
            <person name="Gaulin E."/>
            <person name="Govers F."/>
            <person name="Grenville-Briggs L."/>
            <person name="Horner N."/>
            <person name="Hostetler J."/>
            <person name="Jiang R.H."/>
            <person name="Johnson J."/>
            <person name="Krajaejun T."/>
            <person name="Lin H."/>
            <person name="Meijer H.J."/>
            <person name="Moore B."/>
            <person name="Morris P."/>
            <person name="Phuntmart V."/>
            <person name="Puiu D."/>
            <person name="Shetty J."/>
            <person name="Stajich J.E."/>
            <person name="Tripathy S."/>
            <person name="Wawra S."/>
            <person name="van West P."/>
            <person name="Whitty B.R."/>
            <person name="Coutinho P.M."/>
            <person name="Henrissat B."/>
            <person name="Martin F."/>
            <person name="Thomas P.D."/>
            <person name="Tyler B.M."/>
            <person name="De Vries R.P."/>
            <person name="Kamoun S."/>
            <person name="Yandell M."/>
            <person name="Tisserat N."/>
            <person name="Buell C.R."/>
        </authorList>
    </citation>
    <scope>NUCLEOTIDE SEQUENCE</scope>
    <source>
        <strain evidence="7">DAOM:BR144</strain>
    </source>
</reference>
<dbReference type="SMART" id="SM00449">
    <property type="entry name" value="SPRY"/>
    <property type="match status" value="1"/>
</dbReference>
<dbReference type="EnsemblProtists" id="PYU1_T012721">
    <property type="protein sequence ID" value="PYU1_T012721"/>
    <property type="gene ID" value="PYU1_G012695"/>
</dbReference>
<feature type="region of interest" description="Disordered" evidence="3">
    <location>
        <begin position="939"/>
        <end position="966"/>
    </location>
</feature>
<evidence type="ECO:0000256" key="3">
    <source>
        <dbReference type="SAM" id="MobiDB-lite"/>
    </source>
</evidence>
<feature type="active site" description="Glycyl thioester intermediate" evidence="2">
    <location>
        <position position="1257"/>
    </location>
</feature>
<dbReference type="PANTHER" id="PTHR46654:SF1">
    <property type="entry name" value="E3 UBIQUITIN-PROTEIN LIGASE HECTD3"/>
    <property type="match status" value="1"/>
</dbReference>
<reference evidence="7" key="2">
    <citation type="submission" date="2010-04" db="EMBL/GenBank/DDBJ databases">
        <authorList>
            <person name="Buell R."/>
            <person name="Hamilton J."/>
            <person name="Hostetler J."/>
        </authorList>
    </citation>
    <scope>NUCLEOTIDE SEQUENCE [LARGE SCALE GENOMIC DNA]</scope>
    <source>
        <strain evidence="7">DAOM:BR144</strain>
    </source>
</reference>
<dbReference type="eggNOG" id="KOG1477">
    <property type="taxonomic scope" value="Eukaryota"/>
</dbReference>
<dbReference type="InterPro" id="IPR043136">
    <property type="entry name" value="B30.2/SPRY_sf"/>
</dbReference>
<reference evidence="6" key="3">
    <citation type="submission" date="2015-02" db="UniProtKB">
        <authorList>
            <consortium name="EnsemblProtists"/>
        </authorList>
    </citation>
    <scope>IDENTIFICATION</scope>
    <source>
        <strain evidence="6">DAOM BR144</strain>
    </source>
</reference>
<evidence type="ECO:0000313" key="6">
    <source>
        <dbReference type="EnsemblProtists" id="PYU1_T012721"/>
    </source>
</evidence>
<feature type="region of interest" description="Disordered" evidence="3">
    <location>
        <begin position="876"/>
        <end position="897"/>
    </location>
</feature>
<dbReference type="PROSITE" id="PS50188">
    <property type="entry name" value="B302_SPRY"/>
    <property type="match status" value="1"/>
</dbReference>
<comment type="caution">
    <text evidence="2">Lacks conserved residue(s) required for the propagation of feature annotation.</text>
</comment>
<protein>
    <recommendedName>
        <fullName evidence="8">B30.2/SPRY domain-containing protein</fullName>
    </recommendedName>
</protein>
<dbReference type="SMART" id="SM00119">
    <property type="entry name" value="HECTc"/>
    <property type="match status" value="1"/>
</dbReference>
<dbReference type="Gene3D" id="3.90.1750.10">
    <property type="entry name" value="Hect, E3 ligase catalytic domains"/>
    <property type="match status" value="1"/>
</dbReference>
<dbReference type="PANTHER" id="PTHR46654">
    <property type="entry name" value="E3 UBIQUITIN-PROTEIN LIGASE HECTD3"/>
    <property type="match status" value="1"/>
</dbReference>
<dbReference type="Gene3D" id="3.30.2410.10">
    <property type="entry name" value="Hect, E3 ligase catalytic domain"/>
    <property type="match status" value="1"/>
</dbReference>
<evidence type="ECO:0000256" key="1">
    <source>
        <dbReference type="ARBA" id="ARBA00022786"/>
    </source>
</evidence>
<dbReference type="EMBL" id="GL376588">
    <property type="status" value="NOT_ANNOTATED_CDS"/>
    <property type="molecule type" value="Genomic_DNA"/>
</dbReference>
<evidence type="ECO:0000256" key="2">
    <source>
        <dbReference type="PROSITE-ProRule" id="PRU00104"/>
    </source>
</evidence>
<feature type="domain" description="B30.2/SPRY" evidence="4">
    <location>
        <begin position="256"/>
        <end position="436"/>
    </location>
</feature>
<evidence type="ECO:0000313" key="7">
    <source>
        <dbReference type="Proteomes" id="UP000019132"/>
    </source>
</evidence>
<feature type="domain" description="HECT" evidence="5">
    <location>
        <begin position="830"/>
        <end position="867"/>
    </location>
</feature>
<dbReference type="Gene3D" id="2.60.120.920">
    <property type="match status" value="1"/>
</dbReference>
<dbReference type="InterPro" id="IPR003877">
    <property type="entry name" value="SPRY_dom"/>
</dbReference>
<keyword evidence="1 2" id="KW-0833">Ubl conjugation pathway</keyword>
<dbReference type="HOGENOM" id="CLU_001137_0_0_1"/>
<organism evidence="6 7">
    <name type="scientific">Globisporangium ultimum (strain ATCC 200006 / CBS 805.95 / DAOM BR144)</name>
    <name type="common">Pythium ultimum</name>
    <dbReference type="NCBI Taxonomy" id="431595"/>
    <lineage>
        <taxon>Eukaryota</taxon>
        <taxon>Sar</taxon>
        <taxon>Stramenopiles</taxon>
        <taxon>Oomycota</taxon>
        <taxon>Peronosporomycetes</taxon>
        <taxon>Pythiales</taxon>
        <taxon>Pythiaceae</taxon>
        <taxon>Globisporangium</taxon>
    </lineage>
</organism>
<proteinExistence type="predicted"/>
<dbReference type="InParanoid" id="K3X672"/>
<evidence type="ECO:0000259" key="4">
    <source>
        <dbReference type="PROSITE" id="PS50188"/>
    </source>
</evidence>
<dbReference type="Proteomes" id="UP000019132">
    <property type="component" value="Unassembled WGS sequence"/>
</dbReference>
<dbReference type="InterPro" id="IPR042469">
    <property type="entry name" value="HECTD3"/>
</dbReference>
<dbReference type="Gene3D" id="3.30.2160.10">
    <property type="entry name" value="Hect, E3 ligase catalytic domain"/>
    <property type="match status" value="1"/>
</dbReference>
<name>K3X672_GLOUD</name>
<sequence>MATLCFHLSDQPHYPSAAIQFSVKYTQFFQLLKVVVHRGNQFKVIIQDDRVGHLQEKSPEDVLSSAIAFFLKYDFDAFLAAALDFCLREIEEATSNKTYEAYLWTQRDLTRSDNVVLTEPGIELVSWVLDALLTSKSTLPWKVSEAIILVVKRLRYTLKATNLPLKFLTLHAISAILQKISSAENSELVQRVIRDSKLVFNDFLNAAKQRHSRELVQNRLLFSLYLQAFIEILHVLHHIPCLNTKSTLRALPPNPFVSLSSPLVKPHNNDNATRSLAFDRKRCRSNLLTISDDAISVGYSGNEVWKTVFATESFATGVISWEIQIEKSSSSYIFVGVANSRASCDSFLGADDHSWGYIGDKALYYQRNRVRAYGDNFGEDDCIGVQLDCERGTLSFSKNGVNLGVAFENIVGEVYPAVAFYSRHQRVSFVQDSLVVDQTKLDIPTSATDSKLDESTTPGSIEESIIVCELMASMIDKQSVRQEPLRSAYEMTVQWISGSKKYVTTRAGKPLWVDITCDSCTPFGFQSGERVRTARGNGVVVGVAEQRLWIDVDGEQGAWFFHPSKLRSLTLISINNPSKVLSTTSGSSSSAQDTANGIVDPMIKKIPTKSVNEAHHLDSTISAKLTFEEFEAFVNDTRWSLVIDRELISLVNDFCETSSVSPWNVSPTEMLELFRLKANELETAIGSSMAFFTKPSQETQLVARIGFLRFFNAYFSRVIGYFDLTWHYFSPDSSLLPCKLVSKCRGSIFIALKNEFFTTLMEKTANSPKKADDDYDYPEDLPQVLINRPKAAAAKCHPGSTKSLFLSMFGQAFEELHFLPLKTLRMVYSHPMDDGQLRSFKVKFEGEGVDDYGGPYREFFSQFFAELQMLRSKNDLDPGAQQQRQENTSPEGGSKLVENPTECLLPFLLPSPNWRNGVGANREKFVINAALLRDTPLARNGNQSRVNGNNTMHERNSSSESADLSHETAIEKRQLHGEMLFFLGQMLGTCLRTRVCVRLDLAISVWKHLAGEVETDSADQEEAALQNLKEVDFVAYTLWKSLRAMLSEYQKLQALGVPGNDRRLQGLEEQLEAMDLTFTVFLSDGQIMELCNGGAEKVVTLDNLEAYLTTVIRARMDESKDVLNIIKQGLNSILPVAALSLYTWKELERHTCGVAEVDVNLLKQNTEYDEDVSAQDEFVQRFWRVLASVEEEDKRSFLRFVWARSRLPAGTAQFHQKFKIQSLALASNGGTANGESSGSSNASGGWMDSQLPKSHTCFFALQLPRYSTDEICRKQMLYAIRNCVEMDGDFRLADTEMTGWNDINPNDQLRF</sequence>
<dbReference type="SUPFAM" id="SSF56204">
    <property type="entry name" value="Hect, E3 ligase catalytic domain"/>
    <property type="match status" value="1"/>
</dbReference>
<dbReference type="SUPFAM" id="SSF49899">
    <property type="entry name" value="Concanavalin A-like lectins/glucanases"/>
    <property type="match status" value="1"/>
</dbReference>
<accession>K3X672</accession>
<dbReference type="InterPro" id="IPR001870">
    <property type="entry name" value="B30.2/SPRY"/>
</dbReference>
<dbReference type="InterPro" id="IPR013320">
    <property type="entry name" value="ConA-like_dom_sf"/>
</dbReference>
<dbReference type="Pfam" id="PF00622">
    <property type="entry name" value="SPRY"/>
    <property type="match status" value="1"/>
</dbReference>
<dbReference type="GO" id="GO:0004842">
    <property type="term" value="F:ubiquitin-protein transferase activity"/>
    <property type="evidence" value="ECO:0007669"/>
    <property type="project" value="InterPro"/>
</dbReference>
<dbReference type="OMA" id="CELMASM"/>
<keyword evidence="7" id="KW-1185">Reference proteome</keyword>
<dbReference type="eggNOG" id="KOG1426">
    <property type="taxonomic scope" value="Eukaryota"/>
</dbReference>
<dbReference type="VEuPathDB" id="FungiDB:PYU1_G012695"/>
<dbReference type="InterPro" id="IPR000569">
    <property type="entry name" value="HECT_dom"/>
</dbReference>
<dbReference type="Pfam" id="PF00632">
    <property type="entry name" value="HECT"/>
    <property type="match status" value="1"/>
</dbReference>
<feature type="domain" description="HECT" evidence="5">
    <location>
        <begin position="978"/>
        <end position="1293"/>
    </location>
</feature>
<dbReference type="InterPro" id="IPR035983">
    <property type="entry name" value="Hect_E3_ubiquitin_ligase"/>
</dbReference>
<dbReference type="CDD" id="cd11709">
    <property type="entry name" value="SPRY"/>
    <property type="match status" value="1"/>
</dbReference>
<feature type="compositionally biased region" description="Polar residues" evidence="3">
    <location>
        <begin position="940"/>
        <end position="951"/>
    </location>
</feature>
<evidence type="ECO:0000259" key="5">
    <source>
        <dbReference type="PROSITE" id="PS50237"/>
    </source>
</evidence>
<dbReference type="PROSITE" id="PS50237">
    <property type="entry name" value="HECT"/>
    <property type="match status" value="2"/>
</dbReference>
<feature type="compositionally biased region" description="Basic and acidic residues" evidence="3">
    <location>
        <begin position="952"/>
        <end position="966"/>
    </location>
</feature>
<dbReference type="STRING" id="431595.K3X672"/>
<feature type="compositionally biased region" description="Polar residues" evidence="3">
    <location>
        <begin position="880"/>
        <end position="891"/>
    </location>
</feature>
<evidence type="ECO:0008006" key="8">
    <source>
        <dbReference type="Google" id="ProtNLM"/>
    </source>
</evidence>